<dbReference type="OrthoDB" id="10265068at2759"/>
<keyword evidence="2" id="KW-0597">Phosphoprotein</keyword>
<reference evidence="7" key="1">
    <citation type="submission" date="2025-08" db="UniProtKB">
        <authorList>
            <consortium name="RefSeq"/>
        </authorList>
    </citation>
    <scope>IDENTIFICATION</scope>
    <source>
        <tissue evidence="7">Whole organism</tissue>
    </source>
</reference>
<evidence type="ECO:0000259" key="5">
    <source>
        <dbReference type="PROSITE" id="PS50982"/>
    </source>
</evidence>
<sequence>MADNNLNQIHYNGSGVALERDSSPEKCLLDSQENSTCPLAIIKQEPSPIVADNSVCVKSEPLSYEPFCQALINECLDDTKPSLTEKFKGAFSAFATKRKDKAKSTAESGKKVVAHRDPLMKPVVFESNEHTPEGWVRKISQRMGGQSAGKFDVYYFSPQGKKFRSRNEIKNWAIKENIELDLGVFKFCHQPYPMATRRAPSSARSPPPMSPTVTSSISPLPPTLNNTTSPMPSLFASPAPTDLTNLTTPTVMSPKQPPPKKRKIVNAQNGAHPNRVQKPKVQPVTPDKVNADVAEPLKNSPYFKTESEALPKLGLKGRSKWVPPRSPFNLIQETLYHDPWKLLVGTIFMNKVSGNEAVGKNLLWEFLERWGSAQAVLKADVTDMAEALRPLGQHQRKAKIIKQFSEEYLRKNWQYPKELHGIGKYGNDSYRIFCINEWKQVRPSDYMLNIYCDWLWENHVTLGIE</sequence>
<dbReference type="InterPro" id="IPR016177">
    <property type="entry name" value="DNA-bd_dom_sf"/>
</dbReference>
<dbReference type="CDD" id="cd01396">
    <property type="entry name" value="MeCP2_MBD"/>
    <property type="match status" value="1"/>
</dbReference>
<feature type="compositionally biased region" description="Low complexity" evidence="4">
    <location>
        <begin position="211"/>
        <end position="233"/>
    </location>
</feature>
<evidence type="ECO:0000256" key="1">
    <source>
        <dbReference type="ARBA" id="ARBA00004123"/>
    </source>
</evidence>
<evidence type="ECO:0000256" key="2">
    <source>
        <dbReference type="ARBA" id="ARBA00022553"/>
    </source>
</evidence>
<dbReference type="GeneID" id="108671802"/>
<comment type="subcellular location">
    <subcellularLocation>
        <location evidence="1">Nucleus</location>
    </subcellularLocation>
</comment>
<dbReference type="PROSITE" id="PS50982">
    <property type="entry name" value="MBD"/>
    <property type="match status" value="1"/>
</dbReference>
<organism evidence="6 7">
    <name type="scientific">Hyalella azteca</name>
    <name type="common">Amphipod</name>
    <dbReference type="NCBI Taxonomy" id="294128"/>
    <lineage>
        <taxon>Eukaryota</taxon>
        <taxon>Metazoa</taxon>
        <taxon>Ecdysozoa</taxon>
        <taxon>Arthropoda</taxon>
        <taxon>Crustacea</taxon>
        <taxon>Multicrustacea</taxon>
        <taxon>Malacostraca</taxon>
        <taxon>Eumalacostraca</taxon>
        <taxon>Peracarida</taxon>
        <taxon>Amphipoda</taxon>
        <taxon>Senticaudata</taxon>
        <taxon>Talitrida</taxon>
        <taxon>Talitroidea</taxon>
        <taxon>Hyalellidae</taxon>
        <taxon>Hyalella</taxon>
    </lineage>
</organism>
<dbReference type="SMART" id="SM00391">
    <property type="entry name" value="MBD"/>
    <property type="match status" value="1"/>
</dbReference>
<evidence type="ECO:0000313" key="7">
    <source>
        <dbReference type="RefSeq" id="XP_018014877.1"/>
    </source>
</evidence>
<keyword evidence="3" id="KW-0539">Nucleus</keyword>
<dbReference type="PANTHER" id="PTHR15074">
    <property type="entry name" value="METHYL-CPG-BINDING PROTEIN"/>
    <property type="match status" value="1"/>
</dbReference>
<dbReference type="KEGG" id="hazt:108671802"/>
<dbReference type="GO" id="GO:0006281">
    <property type="term" value="P:DNA repair"/>
    <property type="evidence" value="ECO:0007669"/>
    <property type="project" value="InterPro"/>
</dbReference>
<dbReference type="Pfam" id="PF01429">
    <property type="entry name" value="MBD"/>
    <property type="match status" value="1"/>
</dbReference>
<feature type="domain" description="MBD" evidence="5">
    <location>
        <begin position="121"/>
        <end position="192"/>
    </location>
</feature>
<protein>
    <submittedName>
        <fullName evidence="7">Methyl-CpG-binding domain protein 4</fullName>
    </submittedName>
</protein>
<feature type="region of interest" description="Disordered" evidence="4">
    <location>
        <begin position="196"/>
        <end position="238"/>
    </location>
</feature>
<evidence type="ECO:0000256" key="3">
    <source>
        <dbReference type="ARBA" id="ARBA00023242"/>
    </source>
</evidence>
<proteinExistence type="predicted"/>
<dbReference type="AlphaFoldDB" id="A0A8B7NMI3"/>
<dbReference type="GO" id="GO:0003824">
    <property type="term" value="F:catalytic activity"/>
    <property type="evidence" value="ECO:0007669"/>
    <property type="project" value="InterPro"/>
</dbReference>
<dbReference type="GO" id="GO:0005634">
    <property type="term" value="C:nucleus"/>
    <property type="evidence" value="ECO:0007669"/>
    <property type="project" value="UniProtKB-SubCell"/>
</dbReference>
<dbReference type="SUPFAM" id="SSF48150">
    <property type="entry name" value="DNA-glycosylase"/>
    <property type="match status" value="1"/>
</dbReference>
<dbReference type="Gene3D" id="3.30.890.10">
    <property type="entry name" value="Methyl-cpg-binding Protein 2, Chain A"/>
    <property type="match status" value="1"/>
</dbReference>
<dbReference type="SUPFAM" id="SSF54171">
    <property type="entry name" value="DNA-binding domain"/>
    <property type="match status" value="1"/>
</dbReference>
<accession>A0A8B7NMI3</accession>
<dbReference type="RefSeq" id="XP_018014877.1">
    <property type="nucleotide sequence ID" value="XM_018159388.1"/>
</dbReference>
<dbReference type="Gene3D" id="1.10.340.30">
    <property type="entry name" value="Hypothetical protein, domain 2"/>
    <property type="match status" value="1"/>
</dbReference>
<dbReference type="InterPro" id="IPR045138">
    <property type="entry name" value="MeCP2/MBD4"/>
</dbReference>
<gene>
    <name evidence="7" type="primary">LOC108671802</name>
</gene>
<dbReference type="PANTHER" id="PTHR15074:SF0">
    <property type="entry name" value="METHYL-CPG-BINDING DOMAIN PROTEIN 4-LIKE PROTEIN"/>
    <property type="match status" value="1"/>
</dbReference>
<dbReference type="Proteomes" id="UP000694843">
    <property type="component" value="Unplaced"/>
</dbReference>
<dbReference type="InterPro" id="IPR001739">
    <property type="entry name" value="Methyl_CpG_DNA-bd"/>
</dbReference>
<evidence type="ECO:0000256" key="4">
    <source>
        <dbReference type="SAM" id="MobiDB-lite"/>
    </source>
</evidence>
<dbReference type="InterPro" id="IPR011257">
    <property type="entry name" value="DNA_glycosylase"/>
</dbReference>
<dbReference type="FunFam" id="1.10.340.30:FF:000007">
    <property type="entry name" value="Methyl-CpG-binding domain protein 4"/>
    <property type="match status" value="1"/>
</dbReference>
<evidence type="ECO:0000313" key="6">
    <source>
        <dbReference type="Proteomes" id="UP000694843"/>
    </source>
</evidence>
<name>A0A8B7NMI3_HYAAZ</name>
<keyword evidence="6" id="KW-1185">Reference proteome</keyword>
<dbReference type="GO" id="GO:0003677">
    <property type="term" value="F:DNA binding"/>
    <property type="evidence" value="ECO:0007669"/>
    <property type="project" value="InterPro"/>
</dbReference>